<evidence type="ECO:0000256" key="3">
    <source>
        <dbReference type="ARBA" id="ARBA00010617"/>
    </source>
</evidence>
<feature type="region of interest" description="SAW" evidence="14">
    <location>
        <begin position="872"/>
        <end position="947"/>
    </location>
</feature>
<evidence type="ECO:0000313" key="17">
    <source>
        <dbReference type="EnsemblPlants" id="Solyc06g082530.2.1"/>
    </source>
</evidence>
<accession>A0A3Q7H181</accession>
<keyword evidence="16" id="KW-1133">Transmembrane helix</keyword>
<dbReference type="GO" id="GO:0016020">
    <property type="term" value="C:membrane"/>
    <property type="evidence" value="ECO:0007669"/>
    <property type="project" value="UniProtKB-SubCell"/>
</dbReference>
<feature type="region of interest" description="VHIID" evidence="14">
    <location>
        <begin position="649"/>
        <end position="714"/>
    </location>
</feature>
<keyword evidence="9" id="KW-0503">Monooxygenase</keyword>
<feature type="compositionally biased region" description="Basic and acidic residues" evidence="15">
    <location>
        <begin position="475"/>
        <end position="494"/>
    </location>
</feature>
<evidence type="ECO:0000256" key="8">
    <source>
        <dbReference type="ARBA" id="ARBA00023015"/>
    </source>
</evidence>
<feature type="short sequence motif" description="VHIID" evidence="14">
    <location>
        <begin position="680"/>
        <end position="684"/>
    </location>
</feature>
<organism evidence="17">
    <name type="scientific">Solanum lycopersicum</name>
    <name type="common">Tomato</name>
    <name type="synonym">Lycopersicon esculentum</name>
    <dbReference type="NCBI Taxonomy" id="4081"/>
    <lineage>
        <taxon>Eukaryota</taxon>
        <taxon>Viridiplantae</taxon>
        <taxon>Streptophyta</taxon>
        <taxon>Embryophyta</taxon>
        <taxon>Tracheophyta</taxon>
        <taxon>Spermatophyta</taxon>
        <taxon>Magnoliopsida</taxon>
        <taxon>eudicotyledons</taxon>
        <taxon>Gunneridae</taxon>
        <taxon>Pentapetalae</taxon>
        <taxon>asterids</taxon>
        <taxon>lamiids</taxon>
        <taxon>Solanales</taxon>
        <taxon>Solanaceae</taxon>
        <taxon>Solanoideae</taxon>
        <taxon>Solaneae</taxon>
        <taxon>Solanum</taxon>
        <taxon>Solanum subgen. Lycopersicon</taxon>
    </lineage>
</organism>
<dbReference type="GO" id="GO:0005634">
    <property type="term" value="C:nucleus"/>
    <property type="evidence" value="ECO:0000318"/>
    <property type="project" value="GO_Central"/>
</dbReference>
<evidence type="ECO:0000313" key="18">
    <source>
        <dbReference type="Proteomes" id="UP000004994"/>
    </source>
</evidence>
<evidence type="ECO:0000256" key="12">
    <source>
        <dbReference type="ARBA" id="ARBA00038946"/>
    </source>
</evidence>
<dbReference type="PROSITE" id="PS50985">
    <property type="entry name" value="GRAS"/>
    <property type="match status" value="1"/>
</dbReference>
<dbReference type="InterPro" id="IPR002401">
    <property type="entry name" value="Cyt_P450_E_grp-I"/>
</dbReference>
<keyword evidence="6" id="KW-0560">Oxidoreductase</keyword>
<dbReference type="GO" id="GO:0020037">
    <property type="term" value="F:heme binding"/>
    <property type="evidence" value="ECO:0007669"/>
    <property type="project" value="InterPro"/>
</dbReference>
<keyword evidence="5" id="KW-0479">Metal-binding</keyword>
<dbReference type="GO" id="GO:0003700">
    <property type="term" value="F:DNA-binding transcription factor activity"/>
    <property type="evidence" value="ECO:0000318"/>
    <property type="project" value="GO_Central"/>
</dbReference>
<evidence type="ECO:0000256" key="16">
    <source>
        <dbReference type="SAM" id="Phobius"/>
    </source>
</evidence>
<dbReference type="InterPro" id="IPR001128">
    <property type="entry name" value="Cyt_P450"/>
</dbReference>
<evidence type="ECO:0000256" key="4">
    <source>
        <dbReference type="ARBA" id="ARBA00022617"/>
    </source>
</evidence>
<dbReference type="PRINTS" id="PR00463">
    <property type="entry name" value="EP450I"/>
</dbReference>
<dbReference type="PANTHER" id="PTHR47948:SF4">
    <property type="entry name" value="TRANS-CINNAMATE 4-MONOOXYGENASE"/>
    <property type="match status" value="1"/>
</dbReference>
<dbReference type="EC" id="1.14.14.91" evidence="12"/>
<evidence type="ECO:0000256" key="11">
    <source>
        <dbReference type="ARBA" id="ARBA00037893"/>
    </source>
</evidence>
<comment type="pathway">
    <text evidence="11">Phenylpropanoid metabolism; trans-4-coumarate biosynthesis; trans-4-coumarate from trans-cinnamate: step 1/1.</text>
</comment>
<comment type="caution">
    <text evidence="14">Lacks conserved residue(s) required for the propagation of feature annotation.</text>
</comment>
<keyword evidence="7" id="KW-0408">Iron</keyword>
<dbReference type="FunFam" id="1.10.630.10:FF:000422">
    <property type="entry name" value="Putative cytochrome P450 superfamily protein"/>
    <property type="match status" value="1"/>
</dbReference>
<comment type="similarity">
    <text evidence="3">Belongs to the cytochrome P450 family.</text>
</comment>
<dbReference type="GO" id="GO:0043565">
    <property type="term" value="F:sequence-specific DNA binding"/>
    <property type="evidence" value="ECO:0000318"/>
    <property type="project" value="GO_Central"/>
</dbReference>
<evidence type="ECO:0000256" key="15">
    <source>
        <dbReference type="SAM" id="MobiDB-lite"/>
    </source>
</evidence>
<feature type="transmembrane region" description="Helical" evidence="16">
    <location>
        <begin position="6"/>
        <end position="23"/>
    </location>
</feature>
<feature type="short sequence motif" description="LXXLL motif" evidence="14">
    <location>
        <begin position="779"/>
        <end position="783"/>
    </location>
</feature>
<dbReference type="Proteomes" id="UP000004994">
    <property type="component" value="Chromosome 6"/>
</dbReference>
<dbReference type="PANTHER" id="PTHR47948">
    <property type="entry name" value="TRANS-CINNAMATE 4-MONOOXYGENASE"/>
    <property type="match status" value="1"/>
</dbReference>
<evidence type="ECO:0000256" key="2">
    <source>
        <dbReference type="ARBA" id="ARBA00004167"/>
    </source>
</evidence>
<evidence type="ECO:0000256" key="9">
    <source>
        <dbReference type="ARBA" id="ARBA00023033"/>
    </source>
</evidence>
<dbReference type="OMA" id="AAWDKQK"/>
<dbReference type="Gramene" id="Solyc06g082530.2.1">
    <property type="protein sequence ID" value="Solyc06g082530.2.1"/>
    <property type="gene ID" value="Solyc06g082530.2"/>
</dbReference>
<evidence type="ECO:0000256" key="1">
    <source>
        <dbReference type="ARBA" id="ARBA00001971"/>
    </source>
</evidence>
<keyword evidence="8" id="KW-0805">Transcription regulation</keyword>
<dbReference type="SUPFAM" id="SSF48264">
    <property type="entry name" value="Cytochrome P450"/>
    <property type="match status" value="1"/>
</dbReference>
<evidence type="ECO:0000256" key="6">
    <source>
        <dbReference type="ARBA" id="ARBA00023002"/>
    </source>
</evidence>
<evidence type="ECO:0000256" key="13">
    <source>
        <dbReference type="ARBA" id="ARBA00048198"/>
    </source>
</evidence>
<comment type="similarity">
    <text evidence="14">Belongs to the GRAS family.</text>
</comment>
<feature type="region of interest" description="Disordered" evidence="15">
    <location>
        <begin position="541"/>
        <end position="568"/>
    </location>
</feature>
<dbReference type="PaxDb" id="4081-Solyc06g082530.1.1"/>
<dbReference type="GO" id="GO:0016710">
    <property type="term" value="F:trans-cinnamate 4-monooxygenase activity"/>
    <property type="evidence" value="ECO:0007669"/>
    <property type="project" value="UniProtKB-EC"/>
</dbReference>
<comment type="subcellular location">
    <subcellularLocation>
        <location evidence="2">Membrane</location>
        <topology evidence="2">Single-pass membrane protein</topology>
    </subcellularLocation>
</comment>
<dbReference type="GO" id="GO:0006355">
    <property type="term" value="P:regulation of DNA-templated transcription"/>
    <property type="evidence" value="ECO:0000318"/>
    <property type="project" value="GO_Central"/>
</dbReference>
<keyword evidence="16" id="KW-0472">Membrane</keyword>
<feature type="compositionally biased region" description="Basic residues" evidence="15">
    <location>
        <begin position="549"/>
        <end position="567"/>
    </location>
</feature>
<keyword evidence="18" id="KW-1185">Reference proteome</keyword>
<dbReference type="InParanoid" id="A0A3Q7H181"/>
<feature type="region of interest" description="Leucine repeat II (LRII)" evidence="14">
    <location>
        <begin position="730"/>
        <end position="762"/>
    </location>
</feature>
<protein>
    <recommendedName>
        <fullName evidence="12">trans-cinnamate 4-monooxygenase</fullName>
        <ecNumber evidence="12">1.14.14.91</ecNumber>
    </recommendedName>
</protein>
<reference evidence="17" key="2">
    <citation type="submission" date="2019-01" db="UniProtKB">
        <authorList>
            <consortium name="EnsemblPlants"/>
        </authorList>
    </citation>
    <scope>IDENTIFICATION</scope>
    <source>
        <strain evidence="17">cv. Heinz 1706</strain>
    </source>
</reference>
<keyword evidence="16" id="KW-0812">Transmembrane</keyword>
<evidence type="ECO:0000256" key="14">
    <source>
        <dbReference type="PROSITE-ProRule" id="PRU01191"/>
    </source>
</evidence>
<feature type="region of interest" description="Disordered" evidence="15">
    <location>
        <begin position="471"/>
        <end position="513"/>
    </location>
</feature>
<comment type="cofactor">
    <cofactor evidence="1">
        <name>heme</name>
        <dbReference type="ChEBI" id="CHEBI:30413"/>
    </cofactor>
</comment>
<dbReference type="GO" id="GO:0005506">
    <property type="term" value="F:iron ion binding"/>
    <property type="evidence" value="ECO:0007669"/>
    <property type="project" value="InterPro"/>
</dbReference>
<dbReference type="Pfam" id="PF03514">
    <property type="entry name" value="GRAS"/>
    <property type="match status" value="1"/>
</dbReference>
<dbReference type="InterPro" id="IPR005202">
    <property type="entry name" value="TF_GRAS"/>
</dbReference>
<dbReference type="EnsemblPlants" id="Solyc06g082530.2.1">
    <property type="protein sequence ID" value="Solyc06g082530.2.1"/>
    <property type="gene ID" value="Solyc06g082530.2"/>
</dbReference>
<dbReference type="AlphaFoldDB" id="A0A3Q7H181"/>
<name>A0A3Q7H181_SOLLC</name>
<keyword evidence="10" id="KW-0804">Transcription</keyword>
<proteinExistence type="inferred from homology"/>
<reference evidence="17" key="1">
    <citation type="journal article" date="2012" name="Nature">
        <title>The tomato genome sequence provides insights into fleshy fruit evolution.</title>
        <authorList>
            <consortium name="Tomato Genome Consortium"/>
        </authorList>
    </citation>
    <scope>NUCLEOTIDE SEQUENCE [LARGE SCALE GENOMIC DNA]</scope>
    <source>
        <strain evidence="17">cv. Heinz 1706</strain>
    </source>
</reference>
<evidence type="ECO:0000256" key="10">
    <source>
        <dbReference type="ARBA" id="ARBA00023163"/>
    </source>
</evidence>
<dbReference type="Pfam" id="PF00067">
    <property type="entry name" value="p450"/>
    <property type="match status" value="1"/>
</dbReference>
<evidence type="ECO:0000256" key="7">
    <source>
        <dbReference type="ARBA" id="ARBA00023004"/>
    </source>
</evidence>
<dbReference type="Gene3D" id="1.10.630.10">
    <property type="entry name" value="Cytochrome P450"/>
    <property type="match status" value="1"/>
</dbReference>
<dbReference type="InterPro" id="IPR036396">
    <property type="entry name" value="Cyt_P450_sf"/>
</dbReference>
<sequence>MDLLLLEKTLIGLFFAILIAIIISKLRSKRFKLPPGPIPVPIFGNWLQVGDDLNHRNLTEYAKKFGDVFLLRMGQRNLAVVSSPELAKEVLHTQGVEFGSRTRNVVFDIFTGKGQDMVFTVYGEHWRKMRRIMTVPFFTNKVVQQYRGGWESEAASVVEDVKKNPESATNGIVLRKRLQLMMYNNMFRIMFDRRFESEDDPLFVKLRALNGERSRLAQSFEYNYGDFIPILRPFLRGYLKICKEVKEKRLKLFKDYFVDERKKLANTKSMDSNALKCAIDHILDAQQKGEINEDNVLYIVENINVAGDHRSSDGFEFGHCCGGGGDNDVVCFSSRRSSEEEVVIGSGSDRTVVQGDYFDGVFKYIHQMLMEDQEDLENRPCMFQDCIALQAAEKSFYDALNPPTIHRDFVDDSGNQFQDDYCDAVNHQFAETTFNSDLDNDQFSFFYNTNTICHGVGDGISVVNGDTSNAINYHQKGENENKKHTRDENSESSKGRKSKQLASNGTEDGKTEEHYDKALLCPGLNPSFYENRSKSATAWDNAAWDKQKSSHIKQSKRGRPRGSKKGVKTNEVVDLTSLLTRCAEAAASYNTKTFIEVLNKIREHSSPFGDATSRLAYCFANALEARFAGGDTTWITSKKISAADFLKAYQVYITACPFKRMSNIFANKSIAKLTSESSRVHIIDFGILYGFQWPCIIHGISLRPGGPPKLKITGIDFPQPGFRPAERVEETGRRLKEYCKRFDVPFEYKAIAKKWDEIKVEDLDIDRDEIVVVNCLYRLKNVLDETVEVTHNNKNPRDAVLNLIKEINPHYFVHGIVNAMYNASFFTTRFREALFHFSSQFDMFEATMPREDEGRMMFEQEVFGRDIMNVIASEGAERVERPESYKKWSMRNQIAGFRQLPLDQDIVKEVKTKVKMFYHGDFLVDEDSNWMLQGWKGRIMYALSVWEPIHK</sequence>
<evidence type="ECO:0000256" key="5">
    <source>
        <dbReference type="ARBA" id="ARBA00022723"/>
    </source>
</evidence>
<comment type="catalytic activity">
    <reaction evidence="13">
        <text>(E)-cinnamate + reduced [NADPH--hemoprotein reductase] + O2 = (E)-4-coumarate + oxidized [NADPH--hemoprotein reductase] + H2O + H(+)</text>
        <dbReference type="Rhea" id="RHEA:10608"/>
        <dbReference type="Rhea" id="RHEA-COMP:11964"/>
        <dbReference type="Rhea" id="RHEA-COMP:11965"/>
        <dbReference type="ChEBI" id="CHEBI:12876"/>
        <dbReference type="ChEBI" id="CHEBI:15377"/>
        <dbReference type="ChEBI" id="CHEBI:15378"/>
        <dbReference type="ChEBI" id="CHEBI:15379"/>
        <dbReference type="ChEBI" id="CHEBI:15669"/>
        <dbReference type="ChEBI" id="CHEBI:57618"/>
        <dbReference type="ChEBI" id="CHEBI:58210"/>
        <dbReference type="EC" id="1.14.14.91"/>
    </reaction>
</comment>
<keyword evidence="4" id="KW-0349">Heme</keyword>